<organism evidence="3 4">
    <name type="scientific">Bacteroides luti</name>
    <dbReference type="NCBI Taxonomy" id="1297750"/>
    <lineage>
        <taxon>Bacteria</taxon>
        <taxon>Pseudomonadati</taxon>
        <taxon>Bacteroidota</taxon>
        <taxon>Bacteroidia</taxon>
        <taxon>Bacteroidales</taxon>
        <taxon>Bacteroidaceae</taxon>
        <taxon>Bacteroides</taxon>
    </lineage>
</organism>
<evidence type="ECO:0000313" key="3">
    <source>
        <dbReference type="EMBL" id="SHG03709.1"/>
    </source>
</evidence>
<reference evidence="3 4" key="1">
    <citation type="submission" date="2016-11" db="EMBL/GenBank/DDBJ databases">
        <authorList>
            <person name="Jaros S."/>
            <person name="Januszkiewicz K."/>
            <person name="Wedrychowicz H."/>
        </authorList>
    </citation>
    <scope>NUCLEOTIDE SEQUENCE [LARGE SCALE GENOMIC DNA]</scope>
    <source>
        <strain evidence="3 4">DSM 26991</strain>
    </source>
</reference>
<dbReference type="GO" id="GO:0000287">
    <property type="term" value="F:magnesium ion binding"/>
    <property type="evidence" value="ECO:0007669"/>
    <property type="project" value="InterPro"/>
</dbReference>
<dbReference type="Proteomes" id="UP000184509">
    <property type="component" value="Unassembled WGS sequence"/>
</dbReference>
<dbReference type="SUPFAM" id="SSF56214">
    <property type="entry name" value="4'-phosphopantetheinyl transferase"/>
    <property type="match status" value="2"/>
</dbReference>
<dbReference type="Pfam" id="PF01648">
    <property type="entry name" value="ACPS"/>
    <property type="match status" value="1"/>
</dbReference>
<dbReference type="InterPro" id="IPR037143">
    <property type="entry name" value="4-PPantetheinyl_Trfase_dom_sf"/>
</dbReference>
<dbReference type="AlphaFoldDB" id="A0A1M5GJ15"/>
<dbReference type="RefSeq" id="WP_073403865.1">
    <property type="nucleotide sequence ID" value="NZ_FQTV01000021.1"/>
</dbReference>
<evidence type="ECO:0000256" key="1">
    <source>
        <dbReference type="ARBA" id="ARBA00022679"/>
    </source>
</evidence>
<dbReference type="GO" id="GO:0008897">
    <property type="term" value="F:holo-[acyl-carrier-protein] synthase activity"/>
    <property type="evidence" value="ECO:0007669"/>
    <property type="project" value="InterPro"/>
</dbReference>
<feature type="domain" description="4'-phosphopantetheinyl transferase" evidence="2">
    <location>
        <begin position="105"/>
        <end position="207"/>
    </location>
</feature>
<evidence type="ECO:0000259" key="2">
    <source>
        <dbReference type="Pfam" id="PF01648"/>
    </source>
</evidence>
<name>A0A1M5GJ15_9BACE</name>
<keyword evidence="4" id="KW-1185">Reference proteome</keyword>
<dbReference type="Gene3D" id="3.90.470.20">
    <property type="entry name" value="4'-phosphopantetheinyl transferase domain"/>
    <property type="match status" value="1"/>
</dbReference>
<sequence length="207" mass="24052">MAVFETHIEADCRWGIWKMEETEDDLLSLFSDPSQIKEQMLHLSAKGRRLEWLSVRALLKSLCGEEKQIEYYPSGMPYLSDQSFYISISHTRGYVAVILSAQKKVGIDIEQYGERILKLGAKFLSEEEMKAVNPDKEVYHLLLYWSGKETVFKVLGEQVADFKKYLLIEPFVPEEKGAFNAKELKTDAQQCFLVYYQTHPDFVITWC</sequence>
<dbReference type="STRING" id="1297750.SAMN05444405_12119"/>
<gene>
    <name evidence="3" type="ORF">SAMN05444405_12119</name>
</gene>
<protein>
    <submittedName>
        <fullName evidence="3">Phosphopantetheinyl transferase</fullName>
    </submittedName>
</protein>
<dbReference type="OrthoDB" id="1190494at2"/>
<proteinExistence type="predicted"/>
<dbReference type="EMBL" id="FQTV01000021">
    <property type="protein sequence ID" value="SHG03709.1"/>
    <property type="molecule type" value="Genomic_DNA"/>
</dbReference>
<accession>A0A1M5GJ15</accession>
<evidence type="ECO:0000313" key="4">
    <source>
        <dbReference type="Proteomes" id="UP000184509"/>
    </source>
</evidence>
<keyword evidence="1 3" id="KW-0808">Transferase</keyword>
<dbReference type="InterPro" id="IPR008278">
    <property type="entry name" value="4-PPantetheinyl_Trfase_dom"/>
</dbReference>